<accession>A0AAV6S374</accession>
<dbReference type="PANTHER" id="PTHR33663:SF3">
    <property type="entry name" value="COILED-COIL DOMAIN-CONTAINING PROTEIN 185"/>
    <property type="match status" value="1"/>
</dbReference>
<evidence type="ECO:0008006" key="5">
    <source>
        <dbReference type="Google" id="ProtNLM"/>
    </source>
</evidence>
<keyword evidence="4" id="KW-1185">Reference proteome</keyword>
<organism evidence="3 4">
    <name type="scientific">Solea senegalensis</name>
    <name type="common">Senegalese sole</name>
    <dbReference type="NCBI Taxonomy" id="28829"/>
    <lineage>
        <taxon>Eukaryota</taxon>
        <taxon>Metazoa</taxon>
        <taxon>Chordata</taxon>
        <taxon>Craniata</taxon>
        <taxon>Vertebrata</taxon>
        <taxon>Euteleostomi</taxon>
        <taxon>Actinopterygii</taxon>
        <taxon>Neopterygii</taxon>
        <taxon>Teleostei</taxon>
        <taxon>Neoteleostei</taxon>
        <taxon>Acanthomorphata</taxon>
        <taxon>Carangaria</taxon>
        <taxon>Pleuronectiformes</taxon>
        <taxon>Pleuronectoidei</taxon>
        <taxon>Soleidae</taxon>
        <taxon>Solea</taxon>
    </lineage>
</organism>
<gene>
    <name evidence="3" type="ORF">JOB18_015857</name>
</gene>
<dbReference type="AlphaFoldDB" id="A0AAV6S374"/>
<evidence type="ECO:0000256" key="2">
    <source>
        <dbReference type="SAM" id="MobiDB-lite"/>
    </source>
</evidence>
<evidence type="ECO:0000256" key="1">
    <source>
        <dbReference type="SAM" id="Coils"/>
    </source>
</evidence>
<dbReference type="EMBL" id="JAGKHQ010000007">
    <property type="protein sequence ID" value="KAG7511974.1"/>
    <property type="molecule type" value="Genomic_DNA"/>
</dbReference>
<dbReference type="Pfam" id="PF15558">
    <property type="entry name" value="DUF4659"/>
    <property type="match status" value="1"/>
</dbReference>
<evidence type="ECO:0000313" key="4">
    <source>
        <dbReference type="Proteomes" id="UP000693946"/>
    </source>
</evidence>
<comment type="caution">
    <text evidence="3">The sequence shown here is derived from an EMBL/GenBank/DDBJ whole genome shotgun (WGS) entry which is preliminary data.</text>
</comment>
<feature type="region of interest" description="Disordered" evidence="2">
    <location>
        <begin position="215"/>
        <end position="246"/>
    </location>
</feature>
<keyword evidence="1" id="KW-0175">Coiled coil</keyword>
<name>A0AAV6S374_SOLSE</name>
<sequence>MMEQRSTSSALHLDLNNFDKPEAQRNRYVLTSPRSLQSCARLGIKPVDLLIKSLNELTVGNNDVPLEAVRVMHESYEKERRRLLQMCREERERIIQGNRWPGSDRVSGLEVVPLTKLKDHSVHTQSIPYAELCSKGKSVSRSTTGNREPDHSTVCSFRLGNRRHSPATERKVERFTNDIKREMCVTVSERDRKIAALMLVKHEEEQARLKLCQQEEHEREEARRQREIQRERAENNRRKKLKQSMQRWQEELEARRRLREHQNKEKAGHMEQEVMLQEDRWRRLKEEVEAQHRVKLKAAQKEADQRKHYQEKLLRQKHEAEKWEQEQERLLAVEREEKARRSKELKKMNERRRLQEENHRELLRHILLKQQIKQQVEEEKAQVRSTLEKKLQHTCEKRTQAVEARMKELHERAAQEEVQVQRAQLRSKLHSVQQLTHKQILLQLSQRRMEKAALRSSARLRSRAQQLQQRNKQRRLCHQRLRERIQREEEATRKVRESCISMKEWRRERLRRQRDQILLEGQMLARASFHMRERVRQHTHSQTFHQMALQAQLTASMSHMKL</sequence>
<dbReference type="PANTHER" id="PTHR33663">
    <property type="entry name" value="COILED-COIL DOMAIN-CONTAINING PROTEIN 177"/>
    <property type="match status" value="1"/>
</dbReference>
<dbReference type="InterPro" id="IPR029090">
    <property type="entry name" value="DUF4659"/>
</dbReference>
<dbReference type="Proteomes" id="UP000693946">
    <property type="component" value="Linkage Group LG15"/>
</dbReference>
<feature type="coiled-coil region" evidence="1">
    <location>
        <begin position="306"/>
        <end position="426"/>
    </location>
</feature>
<proteinExistence type="predicted"/>
<reference evidence="3 4" key="1">
    <citation type="journal article" date="2021" name="Sci. Rep.">
        <title>Chromosome anchoring in Senegalese sole (Solea senegalensis) reveals sex-associated markers and genome rearrangements in flatfish.</title>
        <authorList>
            <person name="Guerrero-Cozar I."/>
            <person name="Gomez-Garrido J."/>
            <person name="Berbel C."/>
            <person name="Martinez-Blanch J.F."/>
            <person name="Alioto T."/>
            <person name="Claros M.G."/>
            <person name="Gagnaire P.A."/>
            <person name="Manchado M."/>
        </authorList>
    </citation>
    <scope>NUCLEOTIDE SEQUENCE [LARGE SCALE GENOMIC DNA]</scope>
    <source>
        <strain evidence="3">Sse05_10M</strain>
    </source>
</reference>
<evidence type="ECO:0000313" key="3">
    <source>
        <dbReference type="EMBL" id="KAG7511974.1"/>
    </source>
</evidence>
<protein>
    <recommendedName>
        <fullName evidence="5">Coiled-coil domain containing 177</fullName>
    </recommendedName>
</protein>
<feature type="compositionally biased region" description="Basic and acidic residues" evidence="2">
    <location>
        <begin position="215"/>
        <end position="236"/>
    </location>
</feature>